<dbReference type="GO" id="GO:0030246">
    <property type="term" value="F:carbohydrate binding"/>
    <property type="evidence" value="ECO:0007669"/>
    <property type="project" value="InterPro"/>
</dbReference>
<dbReference type="SUPFAM" id="SSF49785">
    <property type="entry name" value="Galactose-binding domain-like"/>
    <property type="match status" value="1"/>
</dbReference>
<proteinExistence type="inferred from homology"/>
<dbReference type="Gene3D" id="3.40.50.1700">
    <property type="entry name" value="Glycoside hydrolase family 3 C-terminal domain"/>
    <property type="match status" value="1"/>
</dbReference>
<dbReference type="SUPFAM" id="SSF50370">
    <property type="entry name" value="Ricin B-like lectins"/>
    <property type="match status" value="1"/>
</dbReference>
<evidence type="ECO:0000256" key="2">
    <source>
        <dbReference type="ARBA" id="ARBA00022729"/>
    </source>
</evidence>
<accession>A0A2T0N6N8</accession>
<dbReference type="PANTHER" id="PTHR42721">
    <property type="entry name" value="SUGAR HYDROLASE-RELATED"/>
    <property type="match status" value="1"/>
</dbReference>
<dbReference type="InterPro" id="IPR006584">
    <property type="entry name" value="Cellulose-bd_IV"/>
</dbReference>
<dbReference type="SUPFAM" id="SSF51445">
    <property type="entry name" value="(Trans)glycosidases"/>
    <property type="match status" value="1"/>
</dbReference>
<keyword evidence="2 6" id="KW-0732">Signal</keyword>
<gene>
    <name evidence="8" type="ORF">B0I32_103184</name>
</gene>
<dbReference type="InterPro" id="IPR008979">
    <property type="entry name" value="Galactose-bd-like_sf"/>
</dbReference>
<evidence type="ECO:0000313" key="8">
    <source>
        <dbReference type="EMBL" id="PRX68223.1"/>
    </source>
</evidence>
<dbReference type="GO" id="GO:0008422">
    <property type="term" value="F:beta-glucosidase activity"/>
    <property type="evidence" value="ECO:0007669"/>
    <property type="project" value="UniProtKB-ARBA"/>
</dbReference>
<evidence type="ECO:0000256" key="4">
    <source>
        <dbReference type="ARBA" id="ARBA00058905"/>
    </source>
</evidence>
<evidence type="ECO:0000256" key="1">
    <source>
        <dbReference type="ARBA" id="ARBA00005336"/>
    </source>
</evidence>
<dbReference type="InterPro" id="IPR036881">
    <property type="entry name" value="Glyco_hydro_3_C_sf"/>
</dbReference>
<evidence type="ECO:0000256" key="5">
    <source>
        <dbReference type="ARBA" id="ARBA00074219"/>
    </source>
</evidence>
<comment type="function">
    <text evidence="4">Catalyzes the hydrolysis of a non-reducing terminal alpha-L-arabinopyranosidic linkage in ginsenoside Rb2 (alpha-L-arabinopyranosyl-(1-&gt;6)-alpha-D-glucopyranosyl) to release alpha-D-glucopyranosyl (Rd). It is not able to hydrolyze alpha-L-arabinofuranosyl-(1-&gt;6)-alpha-D-glucopyranosyl (Rc).</text>
</comment>
<dbReference type="SMART" id="SM00606">
    <property type="entry name" value="CBD_IV"/>
    <property type="match status" value="1"/>
</dbReference>
<dbReference type="Pfam" id="PF00933">
    <property type="entry name" value="Glyco_hydro_3"/>
    <property type="match status" value="1"/>
</dbReference>
<dbReference type="SUPFAM" id="SSF52279">
    <property type="entry name" value="Beta-D-glucan exohydrolase, C-terminal domain"/>
    <property type="match status" value="1"/>
</dbReference>
<dbReference type="CDD" id="cd23343">
    <property type="entry name" value="beta-trefoil_FSCN_BglX-like"/>
    <property type="match status" value="1"/>
</dbReference>
<dbReference type="Pfam" id="PF01915">
    <property type="entry name" value="Glyco_hydro_3_C"/>
    <property type="match status" value="1"/>
</dbReference>
<evidence type="ECO:0000313" key="9">
    <source>
        <dbReference type="Proteomes" id="UP000238312"/>
    </source>
</evidence>
<dbReference type="Pfam" id="PF03422">
    <property type="entry name" value="CBM_6"/>
    <property type="match status" value="1"/>
</dbReference>
<dbReference type="InterPro" id="IPR017853">
    <property type="entry name" value="GH"/>
</dbReference>
<feature type="signal peptide" evidence="6">
    <location>
        <begin position="1"/>
        <end position="24"/>
    </location>
</feature>
<dbReference type="Gene3D" id="2.60.40.10">
    <property type="entry name" value="Immunoglobulins"/>
    <property type="match status" value="1"/>
</dbReference>
<dbReference type="Proteomes" id="UP000238312">
    <property type="component" value="Unassembled WGS sequence"/>
</dbReference>
<dbReference type="InterPro" id="IPR036962">
    <property type="entry name" value="Glyco_hydro_3_N_sf"/>
</dbReference>
<dbReference type="InterPro" id="IPR044993">
    <property type="entry name" value="BXL"/>
</dbReference>
<dbReference type="InterPro" id="IPR035992">
    <property type="entry name" value="Ricin_B-like_lectins"/>
</dbReference>
<dbReference type="Gene3D" id="2.60.120.380">
    <property type="match status" value="1"/>
</dbReference>
<dbReference type="Gene3D" id="2.60.120.260">
    <property type="entry name" value="Galactose-binding domain-like"/>
    <property type="match status" value="1"/>
</dbReference>
<dbReference type="GO" id="GO:0045493">
    <property type="term" value="P:xylan catabolic process"/>
    <property type="evidence" value="ECO:0007669"/>
    <property type="project" value="InterPro"/>
</dbReference>
<dbReference type="Gene3D" id="3.20.20.300">
    <property type="entry name" value="Glycoside hydrolase, family 3, N-terminal domain"/>
    <property type="match status" value="1"/>
</dbReference>
<dbReference type="FunFam" id="2.60.40.10:FF:000495">
    <property type="entry name" value="Periplasmic beta-glucosidase"/>
    <property type="match status" value="1"/>
</dbReference>
<feature type="domain" description="CBM6" evidence="7">
    <location>
        <begin position="854"/>
        <end position="967"/>
    </location>
</feature>
<comment type="caution">
    <text evidence="8">The sequence shown here is derived from an EMBL/GenBank/DDBJ whole genome shotgun (WGS) entry which is preliminary data.</text>
</comment>
<dbReference type="OrthoDB" id="3187421at2"/>
<reference evidence="8 9" key="1">
    <citation type="submission" date="2018-03" db="EMBL/GenBank/DDBJ databases">
        <title>Genomic Encyclopedia of Type Strains, Phase III (KMG-III): the genomes of soil and plant-associated and newly described type strains.</title>
        <authorList>
            <person name="Whitman W."/>
        </authorList>
    </citation>
    <scope>NUCLEOTIDE SEQUENCE [LARGE SCALE GENOMIC DNA]</scope>
    <source>
        <strain evidence="8 9">CGMCC 4.7104</strain>
    </source>
</reference>
<dbReference type="PRINTS" id="PR00133">
    <property type="entry name" value="GLHYDRLASE3"/>
</dbReference>
<dbReference type="GO" id="GO:0046556">
    <property type="term" value="F:alpha-L-arabinofuranosidase activity"/>
    <property type="evidence" value="ECO:0007669"/>
    <property type="project" value="TreeGrafter"/>
</dbReference>
<dbReference type="InterPro" id="IPR001764">
    <property type="entry name" value="Glyco_hydro_3_N"/>
</dbReference>
<feature type="chain" id="PRO_5015721327" description="Exo-alpha-(1-&gt;6)-L-arabinopyranosidase" evidence="6">
    <location>
        <begin position="25"/>
        <end position="968"/>
    </location>
</feature>
<dbReference type="AlphaFoldDB" id="A0A2T0N6N8"/>
<keyword evidence="3" id="KW-0378">Hydrolase</keyword>
<comment type="similarity">
    <text evidence="1">Belongs to the glycosyl hydrolase 3 family.</text>
</comment>
<dbReference type="Pfam" id="PF14310">
    <property type="entry name" value="Fn3-like"/>
    <property type="match status" value="1"/>
</dbReference>
<dbReference type="GO" id="GO:0009044">
    <property type="term" value="F:xylan 1,4-beta-xylosidase activity"/>
    <property type="evidence" value="ECO:0007669"/>
    <property type="project" value="InterPro"/>
</dbReference>
<sequence length="968" mass="103937">MRKVPLLAVVSLAAALCGAPAAQADQVAQAARAAQAYPFQNPALPLDQRVTDLLGRLTLDEKLSLLHQSQPAIPRLGIAYHKNGTEALHGVAWSNHRDDNWNQKFAAGTVFPQPVGLASTWDPVLIRKVGSAVGDETRGYNAVDPVLWGLQVWAPVVDLLRDPRAGRNEEGYSEDPLLTGAISTAYGKGLQGDDPFYLKTAPVLKHYLAYNNETDRSLTSSNLTPKLKHEYYEPAFKAAISADAATGVMASYNLVNGRPNHVNPDLNDVVRTWTDRTLYNPSDAWGPHALTDLERYYDDKPEAFAAVLKAGLDSFTIDGSDLGPMLTNLKAALDQGRITVADVDKSVRHVLSIRTRLGHFDPDGGPYARITADVIGSAANKRLNRETAGKAAVLLKNSGVLPLGKPKSAAVVGPLADRLYRDWYSGQLPYQVTPLDGIEERVGSVTTGEGLERVALRHLDSGKYVTATGTGPDDNAGLIDTAPGAASQWDLTDWTGGVSTLRNAGNGRLLGGDWRSLDTDDAEPDGWYVSQQFALEKQPDGSHLIRYAGYETVESWFGLPDAYVGVTDGALALVPKAQAAKFAKEVVSDGIAAAAARAAEAEVAVVVAGSHPFVAGREFHDRDDLRLGAGQLRLIEAVRKANPRTVVVLETSYPVVVDAPTLLWTTHAGAETGHAVADVLFGDVNPGGRLTQTWPAAGALPSLLDYDLVKTGMTYLYGEDKPLYAFGHGLSYTSFGYQGLRAHGDQVSVKVTNTGRVKGDEVVQLYTHQRDSRFAQPVKRLRGFQRITLAPGETRTVTFPLKRSDLAVWDHTRGRWLVEDATHDVLVGSASDRIRQRTTLRVPGETVPVRDLTRTTRAMDFDDYAGVAFADESKARGEVVEGSAGDWVAYTGASWGSRLTAAVASVGGGSFEVRRGSPTGALLATVPVPATGGIYTYGTASASVRAGTGSVYLVFKGDLRIRDFALAR</sequence>
<protein>
    <recommendedName>
        <fullName evidence="5">Exo-alpha-(1-&gt;6)-L-arabinopyranosidase</fullName>
    </recommendedName>
</protein>
<dbReference type="SMART" id="SM01217">
    <property type="entry name" value="Fn3_like"/>
    <property type="match status" value="1"/>
</dbReference>
<evidence type="ECO:0000256" key="6">
    <source>
        <dbReference type="SAM" id="SignalP"/>
    </source>
</evidence>
<dbReference type="EMBL" id="PVNG01000003">
    <property type="protein sequence ID" value="PRX68223.1"/>
    <property type="molecule type" value="Genomic_DNA"/>
</dbReference>
<dbReference type="GO" id="GO:0031222">
    <property type="term" value="P:arabinan catabolic process"/>
    <property type="evidence" value="ECO:0007669"/>
    <property type="project" value="TreeGrafter"/>
</dbReference>
<dbReference type="InterPro" id="IPR005084">
    <property type="entry name" value="CBM6"/>
</dbReference>
<organism evidence="8 9">
    <name type="scientific">Nonomuraea fuscirosea</name>
    <dbReference type="NCBI Taxonomy" id="1291556"/>
    <lineage>
        <taxon>Bacteria</taxon>
        <taxon>Bacillati</taxon>
        <taxon>Actinomycetota</taxon>
        <taxon>Actinomycetes</taxon>
        <taxon>Streptosporangiales</taxon>
        <taxon>Streptosporangiaceae</taxon>
        <taxon>Nonomuraea</taxon>
    </lineage>
</organism>
<dbReference type="InterPro" id="IPR002772">
    <property type="entry name" value="Glyco_hydro_3_C"/>
</dbReference>
<dbReference type="InterPro" id="IPR013783">
    <property type="entry name" value="Ig-like_fold"/>
</dbReference>
<dbReference type="CDD" id="cd04084">
    <property type="entry name" value="CBM6_xylanase-like"/>
    <property type="match status" value="1"/>
</dbReference>
<name>A0A2T0N6N8_9ACTN</name>
<dbReference type="PANTHER" id="PTHR42721:SF3">
    <property type="entry name" value="BETA-D-XYLOSIDASE 5-RELATED"/>
    <property type="match status" value="1"/>
</dbReference>
<dbReference type="InterPro" id="IPR026891">
    <property type="entry name" value="Fn3-like"/>
</dbReference>
<evidence type="ECO:0000259" key="7">
    <source>
        <dbReference type="PROSITE" id="PS51175"/>
    </source>
</evidence>
<dbReference type="PROSITE" id="PS51175">
    <property type="entry name" value="CBM6"/>
    <property type="match status" value="1"/>
</dbReference>
<keyword evidence="9" id="KW-1185">Reference proteome</keyword>
<evidence type="ECO:0000256" key="3">
    <source>
        <dbReference type="ARBA" id="ARBA00022801"/>
    </source>
</evidence>